<dbReference type="EMBL" id="JXYS01000086">
    <property type="protein sequence ID" value="KJF16377.1"/>
    <property type="molecule type" value="Genomic_DNA"/>
</dbReference>
<sequence>MLSSTAMVVEALNIMLDSALGSNRLKVHQSWINPEEYATPTKNKKHQLWR</sequence>
<gene>
    <name evidence="1" type="ORF">AXFE_27810</name>
</gene>
<organism evidence="1 2">
    <name type="scientific">Acidithrix ferrooxidans</name>
    <dbReference type="NCBI Taxonomy" id="1280514"/>
    <lineage>
        <taxon>Bacteria</taxon>
        <taxon>Bacillati</taxon>
        <taxon>Actinomycetota</taxon>
        <taxon>Acidimicrobiia</taxon>
        <taxon>Acidimicrobiales</taxon>
        <taxon>Acidimicrobiaceae</taxon>
        <taxon>Acidithrix</taxon>
    </lineage>
</organism>
<dbReference type="AlphaFoldDB" id="A0A0D8HF19"/>
<dbReference type="Proteomes" id="UP000032360">
    <property type="component" value="Unassembled WGS sequence"/>
</dbReference>
<protein>
    <submittedName>
        <fullName evidence="1">Uncharacterized protein</fullName>
    </submittedName>
</protein>
<evidence type="ECO:0000313" key="2">
    <source>
        <dbReference type="Proteomes" id="UP000032360"/>
    </source>
</evidence>
<keyword evidence="2" id="KW-1185">Reference proteome</keyword>
<name>A0A0D8HF19_9ACTN</name>
<reference evidence="1 2" key="1">
    <citation type="submission" date="2015-01" db="EMBL/GenBank/DDBJ databases">
        <title>Draft genome of the acidophilic iron oxidizer Acidithrix ferrooxidans strain Py-F3.</title>
        <authorList>
            <person name="Poehlein A."/>
            <person name="Eisen S."/>
            <person name="Schloemann M."/>
            <person name="Johnson B.D."/>
            <person name="Daniel R."/>
            <person name="Muehling M."/>
        </authorList>
    </citation>
    <scope>NUCLEOTIDE SEQUENCE [LARGE SCALE GENOMIC DNA]</scope>
    <source>
        <strain evidence="1 2">Py-F3</strain>
    </source>
</reference>
<comment type="caution">
    <text evidence="1">The sequence shown here is derived from an EMBL/GenBank/DDBJ whole genome shotgun (WGS) entry which is preliminary data.</text>
</comment>
<proteinExistence type="predicted"/>
<accession>A0A0D8HF19</accession>
<evidence type="ECO:0000313" key="1">
    <source>
        <dbReference type="EMBL" id="KJF16377.1"/>
    </source>
</evidence>